<gene>
    <name evidence="2" type="ORF">OQ273_07780</name>
</gene>
<dbReference type="InterPro" id="IPR011606">
    <property type="entry name" value="Brnchd-chn_aa_trnsp_permease"/>
</dbReference>
<feature type="transmembrane region" description="Helical" evidence="1">
    <location>
        <begin position="160"/>
        <end position="179"/>
    </location>
</feature>
<proteinExistence type="predicted"/>
<evidence type="ECO:0000313" key="2">
    <source>
        <dbReference type="EMBL" id="MDA5398466.1"/>
    </source>
</evidence>
<feature type="transmembrane region" description="Helical" evidence="1">
    <location>
        <begin position="186"/>
        <end position="203"/>
    </location>
</feature>
<feature type="transmembrane region" description="Helical" evidence="1">
    <location>
        <begin position="12"/>
        <end position="31"/>
    </location>
</feature>
<protein>
    <submittedName>
        <fullName evidence="2">AzlC family ABC transporter permease</fullName>
    </submittedName>
</protein>
<feature type="transmembrane region" description="Helical" evidence="1">
    <location>
        <begin position="97"/>
        <end position="117"/>
    </location>
</feature>
<dbReference type="RefSeq" id="WP_267993055.1">
    <property type="nucleotide sequence ID" value="NZ_JAPJZI010000001.1"/>
</dbReference>
<organism evidence="2 3">
    <name type="scientific">Hoeflea prorocentri</name>
    <dbReference type="NCBI Taxonomy" id="1922333"/>
    <lineage>
        <taxon>Bacteria</taxon>
        <taxon>Pseudomonadati</taxon>
        <taxon>Pseudomonadota</taxon>
        <taxon>Alphaproteobacteria</taxon>
        <taxon>Hyphomicrobiales</taxon>
        <taxon>Rhizobiaceae</taxon>
        <taxon>Hoeflea</taxon>
    </lineage>
</organism>
<evidence type="ECO:0000313" key="3">
    <source>
        <dbReference type="Proteomes" id="UP001151234"/>
    </source>
</evidence>
<dbReference type="Pfam" id="PF03591">
    <property type="entry name" value="AzlC"/>
    <property type="match status" value="1"/>
</dbReference>
<accession>A0A9X3UHC9</accession>
<evidence type="ECO:0000256" key="1">
    <source>
        <dbReference type="SAM" id="Phobius"/>
    </source>
</evidence>
<dbReference type="AlphaFoldDB" id="A0A9X3UHC9"/>
<comment type="caution">
    <text evidence="2">The sequence shown here is derived from an EMBL/GenBank/DDBJ whole genome shotgun (WGS) entry which is preliminary data.</text>
</comment>
<feature type="transmembrane region" description="Helical" evidence="1">
    <location>
        <begin position="209"/>
        <end position="227"/>
    </location>
</feature>
<keyword evidence="1" id="KW-0812">Transmembrane</keyword>
<dbReference type="EMBL" id="JAPJZI010000001">
    <property type="protein sequence ID" value="MDA5398466.1"/>
    <property type="molecule type" value="Genomic_DNA"/>
</dbReference>
<sequence>MPWFLAGMRGLFSGPALVLMSAFVGFCGFAFEAGIPLWQTVFMTGIVWALPAQFVLIGAIIAGASLPAAALAVTLSSMRLMPMVAALVPLIRTRSTPTWVLLAVSHFVAVTLWVFTMERIHKVPPEGRVAFVAGFGLTISSVNILIVGILYGVISHLPAMVGGALFFLTPVYFITSIWASARSIEVYFAMIIGLVMGPLFHMLDPELGLLYAGFFGGTLAFILERLVNRRKARRNE</sequence>
<keyword evidence="1" id="KW-1133">Transmembrane helix</keyword>
<feature type="transmembrane region" description="Helical" evidence="1">
    <location>
        <begin position="129"/>
        <end position="154"/>
    </location>
</feature>
<keyword evidence="3" id="KW-1185">Reference proteome</keyword>
<name>A0A9X3UHC9_9HYPH</name>
<keyword evidence="1" id="KW-0472">Membrane</keyword>
<dbReference type="Proteomes" id="UP001151234">
    <property type="component" value="Unassembled WGS sequence"/>
</dbReference>
<reference evidence="2" key="1">
    <citation type="submission" date="2022-11" db="EMBL/GenBank/DDBJ databases">
        <title>Draft genome sequence of Hoeflea poritis E7-10 and Hoeflea prorocentri PM5-8, separated from scleractinian coral Porites lutea and marine dinoflagellate.</title>
        <authorList>
            <person name="Zhang G."/>
            <person name="Wei Q."/>
            <person name="Cai L."/>
        </authorList>
    </citation>
    <scope>NUCLEOTIDE SEQUENCE</scope>
    <source>
        <strain evidence="2">PM5-8</strain>
    </source>
</reference>